<dbReference type="Pfam" id="PF13714">
    <property type="entry name" value="PEP_mutase"/>
    <property type="match status" value="1"/>
</dbReference>
<evidence type="ECO:0000256" key="1">
    <source>
        <dbReference type="ARBA" id="ARBA00001050"/>
    </source>
</evidence>
<dbReference type="InterPro" id="IPR015813">
    <property type="entry name" value="Pyrv/PenolPyrv_kinase-like_dom"/>
</dbReference>
<dbReference type="Proteomes" id="UP001163105">
    <property type="component" value="Unassembled WGS sequence"/>
</dbReference>
<sequence>MDSESEIYDVIIVGAGPCGLATAARLREHTPAALFTDEEHRRFHWIGKYGNKVSLKHVRSGKVSTRGRVHARPEYNMLVLDATDESWLGRWKKLFRTFDISHLRSPMLWHVDPLDRDSLLAHAYREEREGELVEIRNCVGKELSKHATKMAGRKACGKKQEARVAINLRDRNDYYTPSQSLFCDNCEDVVSRYDLSSGLVKKGALKDIDYGVVKGVSIDDEKLFTVTTDDTRRYARVVVLAVGPGNGPQIPRLPSMDHTHLRQACHSMQIQEFPDPVVSSRMNAGKPTHVLVVGGGLTSAQLSDLAIRRGVSKVWHMMRGPLRIKHFDVDLQWMGKYKNAEQARFWLADSDEERLQIIRDARGGGSITPLFNKRLKKHVASGKLALFERTSLVDASFEVSDEEGKDGAGRWKVSTEPPVAGLPAFDYIYFATGIQTDFRTLPYLRGMLDKYPVQGFGGFPCLTEDLMWTDGVPLFVAGRLASLQLGPAAPNIGGAKLGAERIAWAIEDLIKPAGWEESGQEDRSNGDFYSIALWLTIDKMAAATKLRNMVLDPQSFITAPGVYDGFSARIALDVGFDCIYMTGAGTSASRLGQPDLGFASLNDMRAHAEMIANLDPSTPLIADADTGYGGPNMVARTIEQYHRSGVAALHIEDQIQTKRCGHLGGKEVVSAETFCQRIAAASQARKRVGSDIVIIARTDALQTDGYDEAIRRLKLAVKAGADVAFLEGVQTEEQARGVCRELAPTPVLLNMVENGATPSWTPQQAKDFGFKIIIFPFLTIAPAYEAIKASLEHFKKTGTSGINKDFTPKKLFTVVGLEKATAIDAEAGGSMYSRV</sequence>
<dbReference type="InterPro" id="IPR018523">
    <property type="entry name" value="Isocitrate_lyase_ph_CS"/>
</dbReference>
<gene>
    <name evidence="3" type="ORF">O9K51_06007</name>
</gene>
<dbReference type="InterPro" id="IPR040442">
    <property type="entry name" value="Pyrv_kinase-like_dom_sf"/>
</dbReference>
<evidence type="ECO:0000313" key="3">
    <source>
        <dbReference type="EMBL" id="KAJ6442448.1"/>
    </source>
</evidence>
<dbReference type="InterPro" id="IPR039556">
    <property type="entry name" value="ICL/PEPM"/>
</dbReference>
<comment type="catalytic activity">
    <reaction evidence="1">
        <text>(2S,3R)-3-hydroxybutane-1,2,3-tricarboxylate = pyruvate + succinate</text>
        <dbReference type="Rhea" id="RHEA:16809"/>
        <dbReference type="ChEBI" id="CHEBI:15361"/>
        <dbReference type="ChEBI" id="CHEBI:30031"/>
        <dbReference type="ChEBI" id="CHEBI:57429"/>
        <dbReference type="EC" id="4.1.3.30"/>
    </reaction>
</comment>
<dbReference type="PANTHER" id="PTHR38663:SF1">
    <property type="entry name" value="L-ORNITHINE N(5)-MONOOXYGENASE"/>
    <property type="match status" value="1"/>
</dbReference>
<keyword evidence="4" id="KW-1185">Reference proteome</keyword>
<dbReference type="EMBL" id="JAQHRD010000004">
    <property type="protein sequence ID" value="KAJ6442448.1"/>
    <property type="molecule type" value="Genomic_DNA"/>
</dbReference>
<dbReference type="PANTHER" id="PTHR38663">
    <property type="match status" value="1"/>
</dbReference>
<dbReference type="SUPFAM" id="SSF51621">
    <property type="entry name" value="Phosphoenolpyruvate/pyruvate domain"/>
    <property type="match status" value="1"/>
</dbReference>
<name>A0AB34FTP0_9HYPO</name>
<dbReference type="Gene3D" id="3.20.20.60">
    <property type="entry name" value="Phosphoenolpyruvate-binding domains"/>
    <property type="match status" value="1"/>
</dbReference>
<protein>
    <submittedName>
        <fullName evidence="3">FAD binding domain protein</fullName>
    </submittedName>
</protein>
<reference evidence="3" key="1">
    <citation type="submission" date="2023-01" db="EMBL/GenBank/DDBJ databases">
        <title>The growth and conidiation of Purpureocillium lavendulum are regulated by nitrogen source and histone H3K14 acetylation.</title>
        <authorList>
            <person name="Tang P."/>
            <person name="Han J."/>
            <person name="Zhang C."/>
            <person name="Tang P."/>
            <person name="Qi F."/>
            <person name="Zhang K."/>
            <person name="Liang L."/>
        </authorList>
    </citation>
    <scope>NUCLEOTIDE SEQUENCE</scope>
    <source>
        <strain evidence="3">YMF1.00683</strain>
    </source>
</reference>
<dbReference type="FunFam" id="3.20.20.60:FF:000009">
    <property type="entry name" value="2-methylisocitrate lyase"/>
    <property type="match status" value="1"/>
</dbReference>
<comment type="similarity">
    <text evidence="2">Belongs to the isocitrate lyase/PEP mutase superfamily.</text>
</comment>
<proteinExistence type="inferred from homology"/>
<evidence type="ECO:0000313" key="4">
    <source>
        <dbReference type="Proteomes" id="UP001163105"/>
    </source>
</evidence>
<comment type="caution">
    <text evidence="3">The sequence shown here is derived from an EMBL/GenBank/DDBJ whole genome shotgun (WGS) entry which is preliminary data.</text>
</comment>
<dbReference type="InterPro" id="IPR036188">
    <property type="entry name" value="FAD/NAD-bd_sf"/>
</dbReference>
<organism evidence="3 4">
    <name type="scientific">Purpureocillium lavendulum</name>
    <dbReference type="NCBI Taxonomy" id="1247861"/>
    <lineage>
        <taxon>Eukaryota</taxon>
        <taxon>Fungi</taxon>
        <taxon>Dikarya</taxon>
        <taxon>Ascomycota</taxon>
        <taxon>Pezizomycotina</taxon>
        <taxon>Sordariomycetes</taxon>
        <taxon>Hypocreomycetidae</taxon>
        <taxon>Hypocreales</taxon>
        <taxon>Ophiocordycipitaceae</taxon>
        <taxon>Purpureocillium</taxon>
    </lineage>
</organism>
<dbReference type="GO" id="GO:0046421">
    <property type="term" value="F:methylisocitrate lyase activity"/>
    <property type="evidence" value="ECO:0007669"/>
    <property type="project" value="UniProtKB-EC"/>
</dbReference>
<dbReference type="Gene3D" id="3.50.50.60">
    <property type="entry name" value="FAD/NAD(P)-binding domain"/>
    <property type="match status" value="2"/>
</dbReference>
<evidence type="ECO:0000256" key="2">
    <source>
        <dbReference type="ARBA" id="ARBA00061405"/>
    </source>
</evidence>
<dbReference type="AlphaFoldDB" id="A0AB34FTP0"/>
<dbReference type="PROSITE" id="PS00161">
    <property type="entry name" value="ISOCITRATE_LYASE"/>
    <property type="match status" value="1"/>
</dbReference>
<dbReference type="CDD" id="cd00377">
    <property type="entry name" value="ICL_PEPM"/>
    <property type="match status" value="1"/>
</dbReference>
<dbReference type="SUPFAM" id="SSF51905">
    <property type="entry name" value="FAD/NAD(P)-binding domain"/>
    <property type="match status" value="1"/>
</dbReference>
<accession>A0AB34FTP0</accession>